<evidence type="ECO:0000313" key="3">
    <source>
        <dbReference type="Proteomes" id="UP000599578"/>
    </source>
</evidence>
<organism evidence="2 3">
    <name type="scientific">Marinobacterium nitratireducens</name>
    <dbReference type="NCBI Taxonomy" id="518897"/>
    <lineage>
        <taxon>Bacteria</taxon>
        <taxon>Pseudomonadati</taxon>
        <taxon>Pseudomonadota</taxon>
        <taxon>Gammaproteobacteria</taxon>
        <taxon>Oceanospirillales</taxon>
        <taxon>Oceanospirillaceae</taxon>
        <taxon>Marinobacterium</taxon>
    </lineage>
</organism>
<evidence type="ECO:0000313" key="2">
    <source>
        <dbReference type="EMBL" id="GGO84300.1"/>
    </source>
</evidence>
<dbReference type="RefSeq" id="WP_188861434.1">
    <property type="nucleotide sequence ID" value="NZ_BMLT01000007.1"/>
</dbReference>
<reference evidence="2 3" key="1">
    <citation type="journal article" date="2014" name="Int. J. Syst. Evol. Microbiol.">
        <title>Complete genome sequence of Corynebacterium casei LMG S-19264T (=DSM 44701T), isolated from a smear-ripened cheese.</title>
        <authorList>
            <consortium name="US DOE Joint Genome Institute (JGI-PGF)"/>
            <person name="Walter F."/>
            <person name="Albersmeier A."/>
            <person name="Kalinowski J."/>
            <person name="Ruckert C."/>
        </authorList>
    </citation>
    <scope>NUCLEOTIDE SEQUENCE [LARGE SCALE GENOMIC DNA]</scope>
    <source>
        <strain evidence="2 3">CGMCC 1.7286</strain>
    </source>
</reference>
<proteinExistence type="predicted"/>
<dbReference type="Proteomes" id="UP000599578">
    <property type="component" value="Unassembled WGS sequence"/>
</dbReference>
<gene>
    <name evidence="2" type="ORF">GCM10011348_30230</name>
</gene>
<dbReference type="EMBL" id="BMLT01000007">
    <property type="protein sequence ID" value="GGO84300.1"/>
    <property type="molecule type" value="Genomic_DNA"/>
</dbReference>
<dbReference type="AlphaFoldDB" id="A0A918DW68"/>
<keyword evidence="3" id="KW-1185">Reference proteome</keyword>
<comment type="caution">
    <text evidence="2">The sequence shown here is derived from an EMBL/GenBank/DDBJ whole genome shotgun (WGS) entry which is preliminary data.</text>
</comment>
<accession>A0A918DW68</accession>
<feature type="compositionally biased region" description="Basic and acidic residues" evidence="1">
    <location>
        <begin position="8"/>
        <end position="19"/>
    </location>
</feature>
<feature type="region of interest" description="Disordered" evidence="1">
    <location>
        <begin position="1"/>
        <end position="41"/>
    </location>
</feature>
<sequence length="67" mass="7731">MLTANDLDELRPDNQKPKNEPATPIPQRRARRSPLSSWGGGMPTYLLYNSLVRHWMGSFHPSARRRT</sequence>
<evidence type="ECO:0000256" key="1">
    <source>
        <dbReference type="SAM" id="MobiDB-lite"/>
    </source>
</evidence>
<protein>
    <submittedName>
        <fullName evidence="2">Uncharacterized protein</fullName>
    </submittedName>
</protein>
<name>A0A918DW68_9GAMM</name>